<protein>
    <submittedName>
        <fullName evidence="1">Protein of uncharacterized function (DUF2851)</fullName>
    </submittedName>
</protein>
<dbReference type="Proteomes" id="UP000255515">
    <property type="component" value="Unassembled WGS sequence"/>
</dbReference>
<dbReference type="AlphaFoldDB" id="A0A376BYU7"/>
<evidence type="ECO:0000313" key="2">
    <source>
        <dbReference type="Proteomes" id="UP000255515"/>
    </source>
</evidence>
<proteinExistence type="predicted"/>
<accession>A0A376BYU7</accession>
<dbReference type="EMBL" id="UFTJ01000001">
    <property type="protein sequence ID" value="SSZ46664.1"/>
    <property type="molecule type" value="Genomic_DNA"/>
</dbReference>
<evidence type="ECO:0000313" key="1">
    <source>
        <dbReference type="EMBL" id="SSZ46664.1"/>
    </source>
</evidence>
<gene>
    <name evidence="1" type="ORF">NCTC11661_00311</name>
</gene>
<sequence>MNEKLLQYLWNYKLFTLHDLKDVKGNPIEILNFGAWNHHAGPDFLEGKIKIEQLQLFGNIELHLRSSDWIFHQHTQNTAYDNIILHVVYLHDVAIPELEEKGIPTLELKNYISPETIQKYQHLNSDAQFIPCERLLPHHEIPFQFAEEFLLKKLDEKSGFIQEILAQQKNDYEATLFQALAYAFGLKINAPIFQQLFAQLPFSVIRKVHHRLEQIEALLYGTAGWLTEVYDDDMQRWKREYEFLVNKYQLATITIAPKFLRLRPPNFPTLRLAQFAQLLHRYPSLFTTLIETKKISDIKTLFSDIQASSYWDNHYNFGKPTEKTSPKKLTSDFIDLLLLNAILPVKYTYLKNLKEDAAESILEDYVQIAAEKNSIIHQFYSLGIPMNSAIDSQAFLYLHKNYCTPKKCLDCSIGYQILKI</sequence>
<dbReference type="Pfam" id="PF11013">
    <property type="entry name" value="DUF2851"/>
    <property type="match status" value="1"/>
</dbReference>
<name>A0A376BYU7_9FLAO</name>
<dbReference type="RefSeq" id="WP_002687085.1">
    <property type="nucleotide sequence ID" value="NZ_UFTJ01000001.1"/>
</dbReference>
<reference evidence="1 2" key="1">
    <citation type="submission" date="2018-06" db="EMBL/GenBank/DDBJ databases">
        <authorList>
            <consortium name="Pathogen Informatics"/>
            <person name="Doyle S."/>
        </authorList>
    </citation>
    <scope>NUCLEOTIDE SEQUENCE [LARGE SCALE GENOMIC DNA]</scope>
    <source>
        <strain evidence="1 2">NCTC11661</strain>
    </source>
</reference>
<organism evidence="1 2">
    <name type="scientific">Bergeyella zoohelcum</name>
    <dbReference type="NCBI Taxonomy" id="1015"/>
    <lineage>
        <taxon>Bacteria</taxon>
        <taxon>Pseudomonadati</taxon>
        <taxon>Bacteroidota</taxon>
        <taxon>Flavobacteriia</taxon>
        <taxon>Flavobacteriales</taxon>
        <taxon>Weeksellaceae</taxon>
        <taxon>Bergeyella</taxon>
    </lineage>
</organism>
<dbReference type="InterPro" id="IPR021272">
    <property type="entry name" value="DUF2851"/>
</dbReference>